<dbReference type="EMBL" id="MT142413">
    <property type="protein sequence ID" value="QJA80251.1"/>
    <property type="molecule type" value="Genomic_DNA"/>
</dbReference>
<gene>
    <name evidence="2" type="ORF">MM415A00757_0020</name>
    <name evidence="1" type="ORF">MM415B00458_0007</name>
</gene>
<name>A0A6M3KF58_9ZZZZ</name>
<accession>A0A6M3KF58</accession>
<dbReference type="AlphaFoldDB" id="A0A6M3KF58"/>
<proteinExistence type="predicted"/>
<reference evidence="2" key="1">
    <citation type="submission" date="2020-03" db="EMBL/GenBank/DDBJ databases">
        <title>The deep terrestrial virosphere.</title>
        <authorList>
            <person name="Holmfeldt K."/>
            <person name="Nilsson E."/>
            <person name="Simone D."/>
            <person name="Lopez-Fernandez M."/>
            <person name="Wu X."/>
            <person name="de Brujin I."/>
            <person name="Lundin D."/>
            <person name="Andersson A."/>
            <person name="Bertilsson S."/>
            <person name="Dopson M."/>
        </authorList>
    </citation>
    <scope>NUCLEOTIDE SEQUENCE</scope>
    <source>
        <strain evidence="2">MM415A00757</strain>
        <strain evidence="1">MM415B00458</strain>
    </source>
</reference>
<sequence>MGRYCDSRCVNAVSEVCMCRCGGVNHGVGRSLELPIKVEPKLVDPVKLAESKALAEKILAEKLGWMVKL</sequence>
<organism evidence="2">
    <name type="scientific">viral metagenome</name>
    <dbReference type="NCBI Taxonomy" id="1070528"/>
    <lineage>
        <taxon>unclassified sequences</taxon>
        <taxon>metagenomes</taxon>
        <taxon>organismal metagenomes</taxon>
    </lineage>
</organism>
<protein>
    <submittedName>
        <fullName evidence="2">Uncharacterized protein</fullName>
    </submittedName>
</protein>
<evidence type="ECO:0000313" key="1">
    <source>
        <dbReference type="EMBL" id="QJA64856.1"/>
    </source>
</evidence>
<evidence type="ECO:0000313" key="2">
    <source>
        <dbReference type="EMBL" id="QJA80251.1"/>
    </source>
</evidence>
<dbReference type="EMBL" id="MT141528">
    <property type="protein sequence ID" value="QJA64856.1"/>
    <property type="molecule type" value="Genomic_DNA"/>
</dbReference>